<dbReference type="Proteomes" id="UP000076738">
    <property type="component" value="Unassembled WGS sequence"/>
</dbReference>
<gene>
    <name evidence="1" type="ORF">CALVIDRAFT_514472</name>
</gene>
<reference evidence="1 2" key="1">
    <citation type="journal article" date="2016" name="Mol. Biol. Evol.">
        <title>Comparative Genomics of Early-Diverging Mushroom-Forming Fungi Provides Insights into the Origins of Lignocellulose Decay Capabilities.</title>
        <authorList>
            <person name="Nagy L.G."/>
            <person name="Riley R."/>
            <person name="Tritt A."/>
            <person name="Adam C."/>
            <person name="Daum C."/>
            <person name="Floudas D."/>
            <person name="Sun H."/>
            <person name="Yadav J.S."/>
            <person name="Pangilinan J."/>
            <person name="Larsson K.H."/>
            <person name="Matsuura K."/>
            <person name="Barry K."/>
            <person name="Labutti K."/>
            <person name="Kuo R."/>
            <person name="Ohm R.A."/>
            <person name="Bhattacharya S.S."/>
            <person name="Shirouzu T."/>
            <person name="Yoshinaga Y."/>
            <person name="Martin F.M."/>
            <person name="Grigoriev I.V."/>
            <person name="Hibbett D.S."/>
        </authorList>
    </citation>
    <scope>NUCLEOTIDE SEQUENCE [LARGE SCALE GENOMIC DNA]</scope>
    <source>
        <strain evidence="1 2">TUFC12733</strain>
    </source>
</reference>
<dbReference type="SUPFAM" id="SSF52096">
    <property type="entry name" value="ClpP/crotonase"/>
    <property type="match status" value="1"/>
</dbReference>
<dbReference type="Pfam" id="PF00378">
    <property type="entry name" value="ECH_1"/>
    <property type="match status" value="1"/>
</dbReference>
<organism evidence="1 2">
    <name type="scientific">Calocera viscosa (strain TUFC12733)</name>
    <dbReference type="NCBI Taxonomy" id="1330018"/>
    <lineage>
        <taxon>Eukaryota</taxon>
        <taxon>Fungi</taxon>
        <taxon>Dikarya</taxon>
        <taxon>Basidiomycota</taxon>
        <taxon>Agaricomycotina</taxon>
        <taxon>Dacrymycetes</taxon>
        <taxon>Dacrymycetales</taxon>
        <taxon>Dacrymycetaceae</taxon>
        <taxon>Calocera</taxon>
    </lineage>
</organism>
<dbReference type="EMBL" id="KV417283">
    <property type="protein sequence ID" value="KZO96654.1"/>
    <property type="molecule type" value="Genomic_DNA"/>
</dbReference>
<dbReference type="GO" id="GO:0004165">
    <property type="term" value="F:delta(3)-delta(2)-enoyl-CoA isomerase activity"/>
    <property type="evidence" value="ECO:0007669"/>
    <property type="project" value="TreeGrafter"/>
</dbReference>
<accession>A0A167MFC1</accession>
<evidence type="ECO:0000313" key="2">
    <source>
        <dbReference type="Proteomes" id="UP000076738"/>
    </source>
</evidence>
<dbReference type="PANTHER" id="PTHR11941:SF75">
    <property type="entry name" value="ENOYL-COA HYDRATASE_ISOMERASE FAMILY PROTEIN"/>
    <property type="match status" value="1"/>
</dbReference>
<name>A0A167MFC1_CALVF</name>
<sequence length="250" mass="27436">MSFPLGAASCTLKLSRPNADLWVIELCHGVENRLSRLFMSNAILPALQQIEEEWLESSCDGTVIITGNQTQEKFFCNGTIPVHSVPVVRELMAFLLDELFRRMFTYPIPIICAMNGHTFAAGLVLALACDYRVMTSGKAWCCMNEVLFGAPLPATVSAILRAKLPNAVILRKCSLEGYKFTAQDCLSHGIVDELGGGTSSNVLETAIRMADKVKAGAKTGVWGLIKEEIYREVIDTIDESRRVAFTSAKL</sequence>
<keyword evidence="2" id="KW-1185">Reference proteome</keyword>
<dbReference type="OrthoDB" id="1696280at2759"/>
<dbReference type="InterPro" id="IPR001753">
    <property type="entry name" value="Enoyl-CoA_hydra/iso"/>
</dbReference>
<dbReference type="AlphaFoldDB" id="A0A167MFC1"/>
<dbReference type="GO" id="GO:0005777">
    <property type="term" value="C:peroxisome"/>
    <property type="evidence" value="ECO:0007669"/>
    <property type="project" value="TreeGrafter"/>
</dbReference>
<dbReference type="Gene3D" id="3.90.226.10">
    <property type="entry name" value="2-enoyl-CoA Hydratase, Chain A, domain 1"/>
    <property type="match status" value="1"/>
</dbReference>
<dbReference type="STRING" id="1330018.A0A167MFC1"/>
<dbReference type="GO" id="GO:0006635">
    <property type="term" value="P:fatty acid beta-oxidation"/>
    <property type="evidence" value="ECO:0007669"/>
    <property type="project" value="TreeGrafter"/>
</dbReference>
<dbReference type="CDD" id="cd06558">
    <property type="entry name" value="crotonase-like"/>
    <property type="match status" value="1"/>
</dbReference>
<dbReference type="PANTHER" id="PTHR11941">
    <property type="entry name" value="ENOYL-COA HYDRATASE-RELATED"/>
    <property type="match status" value="1"/>
</dbReference>
<proteinExistence type="predicted"/>
<dbReference type="InterPro" id="IPR029045">
    <property type="entry name" value="ClpP/crotonase-like_dom_sf"/>
</dbReference>
<evidence type="ECO:0000313" key="1">
    <source>
        <dbReference type="EMBL" id="KZO96654.1"/>
    </source>
</evidence>
<protein>
    <submittedName>
        <fullName evidence="1">ClpP/crotonase</fullName>
    </submittedName>
</protein>